<feature type="transmembrane region" description="Helical" evidence="1">
    <location>
        <begin position="123"/>
        <end position="148"/>
    </location>
</feature>
<keyword evidence="1" id="KW-0812">Transmembrane</keyword>
<sequence>MLSEIRYILCTYVLLVVGTMLLINIPVFLIVVNRKALRGPYLVLVVAFLNGGFTGIALISVGLRRIIFTANESLISHHQCVLNVSTFILTMCFVNGMSLLMNSTERLFAVAFPIYYYTHSAQISYSLIAAQYVVGIIATILVVIERLIEPAEQISNFCFMENVYTPRYYSIILHVCNTTSLLSVAVMNCLVMKLSGNTTNPKQRLIIASIKKFGARFLSSHSYNRDLSHFLNNQKQFTQTSIISCFLTICMFLHSDFYEHSFRDTINCATYLPGEFFYKGENHRVVLRAFPYDEFLELGDFIFVSSKRLLFNVSNFFPVGRSHTFNRRHLLALVNEKIKLFCFVIIPHLLSSFYSHLLGQFPGLQFCCGRQQVLQMIINHQHMELEPFNALRQIKLNKCPENDSNKGYSILSFVQKHTKRTKRHVRAETCYTCKKIHSF</sequence>
<dbReference type="AlphaFoldDB" id="A0A0R3RLX1"/>
<accession>A0A0R3RLX1</accession>
<protein>
    <submittedName>
        <fullName evidence="3">G_PROTEIN_RECEP_F1_2 domain-containing protein</fullName>
    </submittedName>
</protein>
<dbReference type="Proteomes" id="UP000050640">
    <property type="component" value="Unplaced"/>
</dbReference>
<evidence type="ECO:0000313" key="3">
    <source>
        <dbReference type="WBParaSite" id="EEL_0000248001-mRNA-1"/>
    </source>
</evidence>
<keyword evidence="1" id="KW-1133">Transmembrane helix</keyword>
<feature type="transmembrane region" description="Helical" evidence="1">
    <location>
        <begin position="41"/>
        <end position="61"/>
    </location>
</feature>
<name>A0A0R3RLX1_9BILA</name>
<feature type="transmembrane region" description="Helical" evidence="1">
    <location>
        <begin position="168"/>
        <end position="191"/>
    </location>
</feature>
<proteinExistence type="predicted"/>
<dbReference type="WBParaSite" id="EEL_0000248001-mRNA-1">
    <property type="protein sequence ID" value="EEL_0000248001-mRNA-1"/>
    <property type="gene ID" value="EEL_0000248001"/>
</dbReference>
<organism evidence="2 3">
    <name type="scientific">Elaeophora elaphi</name>
    <dbReference type="NCBI Taxonomy" id="1147741"/>
    <lineage>
        <taxon>Eukaryota</taxon>
        <taxon>Metazoa</taxon>
        <taxon>Ecdysozoa</taxon>
        <taxon>Nematoda</taxon>
        <taxon>Chromadorea</taxon>
        <taxon>Rhabditida</taxon>
        <taxon>Spirurina</taxon>
        <taxon>Spiruromorpha</taxon>
        <taxon>Filarioidea</taxon>
        <taxon>Onchocercidae</taxon>
        <taxon>Elaeophora</taxon>
    </lineage>
</organism>
<keyword evidence="2" id="KW-1185">Reference proteome</keyword>
<evidence type="ECO:0000313" key="2">
    <source>
        <dbReference type="Proteomes" id="UP000050640"/>
    </source>
</evidence>
<feature type="transmembrane region" description="Helical" evidence="1">
    <location>
        <begin position="81"/>
        <end position="102"/>
    </location>
</feature>
<reference evidence="3" key="1">
    <citation type="submission" date="2017-02" db="UniProtKB">
        <authorList>
            <consortium name="WormBaseParasite"/>
        </authorList>
    </citation>
    <scope>IDENTIFICATION</scope>
</reference>
<dbReference type="SUPFAM" id="SSF81321">
    <property type="entry name" value="Family A G protein-coupled receptor-like"/>
    <property type="match status" value="1"/>
</dbReference>
<keyword evidence="1" id="KW-0472">Membrane</keyword>
<evidence type="ECO:0000256" key="1">
    <source>
        <dbReference type="SAM" id="Phobius"/>
    </source>
</evidence>
<feature type="transmembrane region" description="Helical" evidence="1">
    <location>
        <begin position="6"/>
        <end position="29"/>
    </location>
</feature>